<gene>
    <name evidence="6" type="ORF">Adu01nite_24780</name>
</gene>
<dbReference type="Pfam" id="PF16859">
    <property type="entry name" value="TetR_C_11"/>
    <property type="match status" value="1"/>
</dbReference>
<comment type="caution">
    <text evidence="6">The sequence shown here is derived from an EMBL/GenBank/DDBJ whole genome shotgun (WGS) entry which is preliminary data.</text>
</comment>
<dbReference type="PROSITE" id="PS50977">
    <property type="entry name" value="HTH_TETR_2"/>
    <property type="match status" value="1"/>
</dbReference>
<dbReference type="PANTHER" id="PTHR30055:SF148">
    <property type="entry name" value="TETR-FAMILY TRANSCRIPTIONAL REGULATOR"/>
    <property type="match status" value="1"/>
</dbReference>
<evidence type="ECO:0000256" key="4">
    <source>
        <dbReference type="PROSITE-ProRule" id="PRU00335"/>
    </source>
</evidence>
<evidence type="ECO:0000256" key="3">
    <source>
        <dbReference type="ARBA" id="ARBA00023163"/>
    </source>
</evidence>
<reference evidence="6 7" key="1">
    <citation type="submission" date="2021-01" db="EMBL/GenBank/DDBJ databases">
        <title>Whole genome shotgun sequence of Actinoplanes durhamensis NBRC 14914.</title>
        <authorList>
            <person name="Komaki H."/>
            <person name="Tamura T."/>
        </authorList>
    </citation>
    <scope>NUCLEOTIDE SEQUENCE [LARGE SCALE GENOMIC DNA]</scope>
    <source>
        <strain evidence="6 7">NBRC 14914</strain>
    </source>
</reference>
<accession>A0ABQ3YU67</accession>
<sequence length="203" mass="22776">MPSRRRGEELEAAILEAAWAEIQEHGYQRLTIEGVAARVQTGKQVLYRRWPNRVHLAVAAIRHVLGPLVETVPDAGSLREDYLTVLRLMAGRARFYTPELLHGLLSEMPGLHDFFSTLPGFLAEILRRAAARGEITHADLPDRVINLPLDLVRYEGMRGTRNWATLAEVDLEKFFAEILDDVFLPLVMALAGPRNPEGRPPIG</sequence>
<keyword evidence="2 4" id="KW-0238">DNA-binding</keyword>
<protein>
    <submittedName>
        <fullName evidence="6">TetR family transcriptional regulator</fullName>
    </submittedName>
</protein>
<proteinExistence type="predicted"/>
<dbReference type="SUPFAM" id="SSF46689">
    <property type="entry name" value="Homeodomain-like"/>
    <property type="match status" value="1"/>
</dbReference>
<feature type="domain" description="HTH tetR-type" evidence="5">
    <location>
        <begin position="8"/>
        <end position="68"/>
    </location>
</feature>
<dbReference type="InterPro" id="IPR050109">
    <property type="entry name" value="HTH-type_TetR-like_transc_reg"/>
</dbReference>
<dbReference type="InterPro" id="IPR011075">
    <property type="entry name" value="TetR_C"/>
</dbReference>
<keyword evidence="7" id="KW-1185">Reference proteome</keyword>
<dbReference type="Pfam" id="PF00440">
    <property type="entry name" value="TetR_N"/>
    <property type="match status" value="1"/>
</dbReference>
<dbReference type="InterPro" id="IPR001647">
    <property type="entry name" value="HTH_TetR"/>
</dbReference>
<name>A0ABQ3YU67_9ACTN</name>
<dbReference type="InterPro" id="IPR009057">
    <property type="entry name" value="Homeodomain-like_sf"/>
</dbReference>
<dbReference type="Gene3D" id="1.10.357.10">
    <property type="entry name" value="Tetracycline Repressor, domain 2"/>
    <property type="match status" value="1"/>
</dbReference>
<evidence type="ECO:0000256" key="1">
    <source>
        <dbReference type="ARBA" id="ARBA00023015"/>
    </source>
</evidence>
<feature type="DNA-binding region" description="H-T-H motif" evidence="4">
    <location>
        <begin position="31"/>
        <end position="50"/>
    </location>
</feature>
<evidence type="ECO:0000256" key="2">
    <source>
        <dbReference type="ARBA" id="ARBA00023125"/>
    </source>
</evidence>
<dbReference type="Proteomes" id="UP000637628">
    <property type="component" value="Unassembled WGS sequence"/>
</dbReference>
<evidence type="ECO:0000313" key="7">
    <source>
        <dbReference type="Proteomes" id="UP000637628"/>
    </source>
</evidence>
<dbReference type="RefSeq" id="WP_203726747.1">
    <property type="nucleotide sequence ID" value="NZ_BAAATX010000025.1"/>
</dbReference>
<dbReference type="InterPro" id="IPR036271">
    <property type="entry name" value="Tet_transcr_reg_TetR-rel_C_sf"/>
</dbReference>
<keyword evidence="1" id="KW-0805">Transcription regulation</keyword>
<evidence type="ECO:0000313" key="6">
    <source>
        <dbReference type="EMBL" id="GIE01128.1"/>
    </source>
</evidence>
<dbReference type="PANTHER" id="PTHR30055">
    <property type="entry name" value="HTH-TYPE TRANSCRIPTIONAL REGULATOR RUTR"/>
    <property type="match status" value="1"/>
</dbReference>
<dbReference type="SUPFAM" id="SSF48498">
    <property type="entry name" value="Tetracyclin repressor-like, C-terminal domain"/>
    <property type="match status" value="1"/>
</dbReference>
<evidence type="ECO:0000259" key="5">
    <source>
        <dbReference type="PROSITE" id="PS50977"/>
    </source>
</evidence>
<organism evidence="6 7">
    <name type="scientific">Paractinoplanes durhamensis</name>
    <dbReference type="NCBI Taxonomy" id="113563"/>
    <lineage>
        <taxon>Bacteria</taxon>
        <taxon>Bacillati</taxon>
        <taxon>Actinomycetota</taxon>
        <taxon>Actinomycetes</taxon>
        <taxon>Micromonosporales</taxon>
        <taxon>Micromonosporaceae</taxon>
        <taxon>Paractinoplanes</taxon>
    </lineage>
</organism>
<keyword evidence="3" id="KW-0804">Transcription</keyword>
<dbReference type="EMBL" id="BOML01000021">
    <property type="protein sequence ID" value="GIE01128.1"/>
    <property type="molecule type" value="Genomic_DNA"/>
</dbReference>